<dbReference type="AlphaFoldDB" id="A0A8J4VQN6"/>
<protein>
    <recommendedName>
        <fullName evidence="4">Large ribosomal subunit protein uL11 C-terminal domain-containing protein</fullName>
    </recommendedName>
</protein>
<proteinExistence type="inferred from homology"/>
<name>A0A8J4VQN6_9ROSI</name>
<dbReference type="SUPFAM" id="SSF46906">
    <property type="entry name" value="Ribosomal protein L11, C-terminal domain"/>
    <property type="match status" value="1"/>
</dbReference>
<dbReference type="InterPro" id="IPR036769">
    <property type="entry name" value="Ribosomal_uL11_C_sf"/>
</dbReference>
<evidence type="ECO:0000313" key="6">
    <source>
        <dbReference type="Proteomes" id="UP000737018"/>
    </source>
</evidence>
<comment type="similarity">
    <text evidence="1">Belongs to the universal ribosomal protein uL11 family.</text>
</comment>
<dbReference type="GO" id="GO:0006412">
    <property type="term" value="P:translation"/>
    <property type="evidence" value="ECO:0007669"/>
    <property type="project" value="InterPro"/>
</dbReference>
<dbReference type="Gene3D" id="1.10.10.250">
    <property type="entry name" value="Ribosomal protein L11, C-terminal domain"/>
    <property type="match status" value="1"/>
</dbReference>
<dbReference type="PANTHER" id="PTHR11661:SF44">
    <property type="entry name" value="LARGE RIBOSOMAL SUBUNIT PROTEIN UL11X"/>
    <property type="match status" value="1"/>
</dbReference>
<organism evidence="5 6">
    <name type="scientific">Castanea mollissima</name>
    <name type="common">Chinese chestnut</name>
    <dbReference type="NCBI Taxonomy" id="60419"/>
    <lineage>
        <taxon>Eukaryota</taxon>
        <taxon>Viridiplantae</taxon>
        <taxon>Streptophyta</taxon>
        <taxon>Embryophyta</taxon>
        <taxon>Tracheophyta</taxon>
        <taxon>Spermatophyta</taxon>
        <taxon>Magnoliopsida</taxon>
        <taxon>eudicotyledons</taxon>
        <taxon>Gunneridae</taxon>
        <taxon>Pentapetalae</taxon>
        <taxon>rosids</taxon>
        <taxon>fabids</taxon>
        <taxon>Fagales</taxon>
        <taxon>Fagaceae</taxon>
        <taxon>Castanea</taxon>
    </lineage>
</organism>
<dbReference type="FunFam" id="1.10.10.250:FF:000002">
    <property type="entry name" value="60S ribosomal protein L12"/>
    <property type="match status" value="1"/>
</dbReference>
<evidence type="ECO:0000256" key="1">
    <source>
        <dbReference type="ARBA" id="ARBA00010537"/>
    </source>
</evidence>
<comment type="caution">
    <text evidence="5">The sequence shown here is derived from an EMBL/GenBank/DDBJ whole genome shotgun (WGS) entry which is preliminary data.</text>
</comment>
<dbReference type="GO" id="GO:0003735">
    <property type="term" value="F:structural constituent of ribosome"/>
    <property type="evidence" value="ECO:0007669"/>
    <property type="project" value="InterPro"/>
</dbReference>
<feature type="domain" description="Large ribosomal subunit protein uL11 C-terminal" evidence="4">
    <location>
        <begin position="61"/>
        <end position="130"/>
    </location>
</feature>
<gene>
    <name evidence="5" type="ORF">CMV_017436</name>
</gene>
<keyword evidence="3" id="KW-0687">Ribonucleoprotein</keyword>
<dbReference type="Pfam" id="PF00298">
    <property type="entry name" value="Ribosomal_L11"/>
    <property type="match status" value="1"/>
</dbReference>
<dbReference type="InterPro" id="IPR020783">
    <property type="entry name" value="Ribosomal_uL11_C"/>
</dbReference>
<sequence>MANSTPLSQHYSGSFQFQQNKFYPNYSFSFSFRLNLSYLLPLNRSVVKLIVQNREAKVSVVPSAAALVIKALKELECDRKKTKNINHNRNISLDDVVETAKVRCPRSMAKDLNGTVKEILDACVSVGCTVNGKDPKDLQQEISDGDVEVYLD</sequence>
<dbReference type="GO" id="GO:0022625">
    <property type="term" value="C:cytosolic large ribosomal subunit"/>
    <property type="evidence" value="ECO:0007669"/>
    <property type="project" value="TreeGrafter"/>
</dbReference>
<dbReference type="EMBL" id="JRKL02002787">
    <property type="protein sequence ID" value="KAF3957566.1"/>
    <property type="molecule type" value="Genomic_DNA"/>
</dbReference>
<dbReference type="PANTHER" id="PTHR11661">
    <property type="entry name" value="60S RIBOSOMAL PROTEIN L12"/>
    <property type="match status" value="1"/>
</dbReference>
<keyword evidence="2" id="KW-0689">Ribosomal protein</keyword>
<dbReference type="SMART" id="SM00649">
    <property type="entry name" value="RL11"/>
    <property type="match status" value="1"/>
</dbReference>
<dbReference type="GO" id="GO:0070180">
    <property type="term" value="F:large ribosomal subunit rRNA binding"/>
    <property type="evidence" value="ECO:0007669"/>
    <property type="project" value="TreeGrafter"/>
</dbReference>
<reference evidence="5" key="1">
    <citation type="submission" date="2020-03" db="EMBL/GenBank/DDBJ databases">
        <title>Castanea mollissima Vanexum genome sequencing.</title>
        <authorList>
            <person name="Staton M."/>
        </authorList>
    </citation>
    <scope>NUCLEOTIDE SEQUENCE</scope>
    <source>
        <tissue evidence="5">Leaf</tissue>
    </source>
</reference>
<dbReference type="Proteomes" id="UP000737018">
    <property type="component" value="Unassembled WGS sequence"/>
</dbReference>
<dbReference type="OrthoDB" id="10250051at2759"/>
<keyword evidence="6" id="KW-1185">Reference proteome</keyword>
<dbReference type="InterPro" id="IPR000911">
    <property type="entry name" value="Ribosomal_uL11"/>
</dbReference>
<evidence type="ECO:0000256" key="3">
    <source>
        <dbReference type="ARBA" id="ARBA00023274"/>
    </source>
</evidence>
<evidence type="ECO:0000259" key="4">
    <source>
        <dbReference type="Pfam" id="PF00298"/>
    </source>
</evidence>
<evidence type="ECO:0000256" key="2">
    <source>
        <dbReference type="ARBA" id="ARBA00022980"/>
    </source>
</evidence>
<accession>A0A8J4VQN6</accession>
<evidence type="ECO:0000313" key="5">
    <source>
        <dbReference type="EMBL" id="KAF3957566.1"/>
    </source>
</evidence>